<dbReference type="Proteomes" id="UP000800235">
    <property type="component" value="Unassembled WGS sequence"/>
</dbReference>
<feature type="transmembrane region" description="Helical" evidence="1">
    <location>
        <begin position="96"/>
        <end position="118"/>
    </location>
</feature>
<keyword evidence="1" id="KW-1133">Transmembrane helix</keyword>
<evidence type="ECO:0000256" key="1">
    <source>
        <dbReference type="SAM" id="Phobius"/>
    </source>
</evidence>
<accession>A0A9P4NPK4</accession>
<evidence type="ECO:0000313" key="2">
    <source>
        <dbReference type="EMBL" id="KAF2428999.1"/>
    </source>
</evidence>
<organism evidence="2 3">
    <name type="scientific">Tothia fuscella</name>
    <dbReference type="NCBI Taxonomy" id="1048955"/>
    <lineage>
        <taxon>Eukaryota</taxon>
        <taxon>Fungi</taxon>
        <taxon>Dikarya</taxon>
        <taxon>Ascomycota</taxon>
        <taxon>Pezizomycotina</taxon>
        <taxon>Dothideomycetes</taxon>
        <taxon>Pleosporomycetidae</taxon>
        <taxon>Venturiales</taxon>
        <taxon>Cylindrosympodiaceae</taxon>
        <taxon>Tothia</taxon>
    </lineage>
</organism>
<keyword evidence="1" id="KW-0812">Transmembrane</keyword>
<reference evidence="2" key="1">
    <citation type="journal article" date="2020" name="Stud. Mycol.">
        <title>101 Dothideomycetes genomes: a test case for predicting lifestyles and emergence of pathogens.</title>
        <authorList>
            <person name="Haridas S."/>
            <person name="Albert R."/>
            <person name="Binder M."/>
            <person name="Bloem J."/>
            <person name="Labutti K."/>
            <person name="Salamov A."/>
            <person name="Andreopoulos B."/>
            <person name="Baker S."/>
            <person name="Barry K."/>
            <person name="Bills G."/>
            <person name="Bluhm B."/>
            <person name="Cannon C."/>
            <person name="Castanera R."/>
            <person name="Culley D."/>
            <person name="Daum C."/>
            <person name="Ezra D."/>
            <person name="Gonzalez J."/>
            <person name="Henrissat B."/>
            <person name="Kuo A."/>
            <person name="Liang C."/>
            <person name="Lipzen A."/>
            <person name="Lutzoni F."/>
            <person name="Magnuson J."/>
            <person name="Mondo S."/>
            <person name="Nolan M."/>
            <person name="Ohm R."/>
            <person name="Pangilinan J."/>
            <person name="Park H.-J."/>
            <person name="Ramirez L."/>
            <person name="Alfaro M."/>
            <person name="Sun H."/>
            <person name="Tritt A."/>
            <person name="Yoshinaga Y."/>
            <person name="Zwiers L.-H."/>
            <person name="Turgeon B."/>
            <person name="Goodwin S."/>
            <person name="Spatafora J."/>
            <person name="Crous P."/>
            <person name="Grigoriev I."/>
        </authorList>
    </citation>
    <scope>NUCLEOTIDE SEQUENCE</scope>
    <source>
        <strain evidence="2">CBS 130266</strain>
    </source>
</reference>
<dbReference type="EMBL" id="MU007051">
    <property type="protein sequence ID" value="KAF2428999.1"/>
    <property type="molecule type" value="Genomic_DNA"/>
</dbReference>
<feature type="transmembrane region" description="Helical" evidence="1">
    <location>
        <begin position="130"/>
        <end position="150"/>
    </location>
</feature>
<dbReference type="AlphaFoldDB" id="A0A9P4NPK4"/>
<evidence type="ECO:0000313" key="3">
    <source>
        <dbReference type="Proteomes" id="UP000800235"/>
    </source>
</evidence>
<keyword evidence="1" id="KW-0472">Membrane</keyword>
<comment type="caution">
    <text evidence="2">The sequence shown here is derived from an EMBL/GenBank/DDBJ whole genome shotgun (WGS) entry which is preliminary data.</text>
</comment>
<gene>
    <name evidence="2" type="ORF">EJ08DRAFT_309710</name>
</gene>
<proteinExistence type="predicted"/>
<keyword evidence="3" id="KW-1185">Reference proteome</keyword>
<sequence>MDANPSGCITLGPSNLTYIKGIRRPTHRIPARSSTNMASGNRRPTARVDFFILRVLIMGMMLGCLGILSAVFAAPHRLLPKIDFQFYEFGGAASHPIWELITVNLAIVLNAAALYVSITKDEFTLLPHTLSGWLIAGDVIIGLFLCGSFFTGSLFALGGSQIPEAVIGLEAVGA</sequence>
<protein>
    <submittedName>
        <fullName evidence="2">Uncharacterized protein</fullName>
    </submittedName>
</protein>
<name>A0A9P4NPK4_9PEZI</name>
<feature type="transmembrane region" description="Helical" evidence="1">
    <location>
        <begin position="51"/>
        <end position="76"/>
    </location>
</feature>